<evidence type="ECO:0000313" key="3">
    <source>
        <dbReference type="EMBL" id="GEB02561.1"/>
    </source>
</evidence>
<keyword evidence="4" id="KW-1185">Reference proteome</keyword>
<feature type="chain" id="PRO_5021485337" evidence="1">
    <location>
        <begin position="39"/>
        <end position="337"/>
    </location>
</feature>
<dbReference type="SUPFAM" id="SSF53807">
    <property type="entry name" value="Helical backbone' metal receptor"/>
    <property type="match status" value="1"/>
</dbReference>
<dbReference type="STRING" id="586239.AD943_03080"/>
<sequence>MKQSRILKRLPALTRLALLGSALALPLATVLPAPVAHAAPPSRIVEGWYAHNATLIMLGAQDRIVGTVARQAMLPWMFRLVPELAKAETLDPGNLNAEEVLALHPDLVFVTSSGHAADALTHAGLNVAPEGFDRFDSMLDCVDGTATLLQTPIAAKRAQAYRSAFLQVISQAPTNPDGPHVLHVESLKPLRVDGDDSIIDQWIRSAGGQNAAQGIHGNKQPVSIEQVLSWNPDILIIAANAGDPAALKQDPVWSKIKAVQTGRVYRNPTGLFPWDRYGPELLLQVIWARQIVQTGQVDAPAMIRSIRSFYHDFYGIALSADDAQRMLDALPPASDTP</sequence>
<name>A0A4Y3M5K4_9PROT</name>
<reference evidence="3 4" key="1">
    <citation type="submission" date="2019-06" db="EMBL/GenBank/DDBJ databases">
        <title>Whole genome shotgun sequence of Gluconobacter roseus NBRC 3990.</title>
        <authorList>
            <person name="Hosoyama A."/>
            <person name="Uohara A."/>
            <person name="Ohji S."/>
            <person name="Ichikawa N."/>
        </authorList>
    </citation>
    <scope>NUCLEOTIDE SEQUENCE [LARGE SCALE GENOMIC DNA]</scope>
    <source>
        <strain evidence="3 4">NBRC 3990</strain>
    </source>
</reference>
<keyword evidence="1" id="KW-0732">Signal</keyword>
<dbReference type="PANTHER" id="PTHR30535:SF34">
    <property type="entry name" value="MOLYBDATE-BINDING PROTEIN MOLA"/>
    <property type="match status" value="1"/>
</dbReference>
<gene>
    <name evidence="3" type="ORF">GRO01_01370</name>
</gene>
<evidence type="ECO:0000256" key="1">
    <source>
        <dbReference type="SAM" id="SignalP"/>
    </source>
</evidence>
<evidence type="ECO:0000313" key="4">
    <source>
        <dbReference type="Proteomes" id="UP000320772"/>
    </source>
</evidence>
<dbReference type="PANTHER" id="PTHR30535">
    <property type="entry name" value="VITAMIN B12-BINDING PROTEIN"/>
    <property type="match status" value="1"/>
</dbReference>
<dbReference type="PROSITE" id="PS50983">
    <property type="entry name" value="FE_B12_PBP"/>
    <property type="match status" value="1"/>
</dbReference>
<organism evidence="3 4">
    <name type="scientific">Gluconobacter roseus NBRC 3990</name>
    <dbReference type="NCBI Taxonomy" id="1307950"/>
    <lineage>
        <taxon>Bacteria</taxon>
        <taxon>Pseudomonadati</taxon>
        <taxon>Pseudomonadota</taxon>
        <taxon>Alphaproteobacteria</taxon>
        <taxon>Acetobacterales</taxon>
        <taxon>Acetobacteraceae</taxon>
        <taxon>Gluconobacter</taxon>
    </lineage>
</organism>
<evidence type="ECO:0000259" key="2">
    <source>
        <dbReference type="PROSITE" id="PS50983"/>
    </source>
</evidence>
<dbReference type="AlphaFoldDB" id="A0A4Y3M5K4"/>
<dbReference type="Gene3D" id="3.40.50.1980">
    <property type="entry name" value="Nitrogenase molybdenum iron protein domain"/>
    <property type="match status" value="2"/>
</dbReference>
<dbReference type="Pfam" id="PF01497">
    <property type="entry name" value="Peripla_BP_2"/>
    <property type="match status" value="1"/>
</dbReference>
<dbReference type="RefSeq" id="WP_231490109.1">
    <property type="nucleotide sequence ID" value="NZ_BAQZ01000011.1"/>
</dbReference>
<protein>
    <submittedName>
        <fullName evidence="3">ABC transporter substrate-binding protein</fullName>
    </submittedName>
</protein>
<feature type="domain" description="Fe/B12 periplasmic-binding" evidence="2">
    <location>
        <begin position="43"/>
        <end position="299"/>
    </location>
</feature>
<feature type="signal peptide" evidence="1">
    <location>
        <begin position="1"/>
        <end position="38"/>
    </location>
</feature>
<dbReference type="InterPro" id="IPR050902">
    <property type="entry name" value="ABC_Transporter_SBP"/>
</dbReference>
<accession>A0A4Y3M5K4</accession>
<proteinExistence type="predicted"/>
<comment type="caution">
    <text evidence="3">The sequence shown here is derived from an EMBL/GenBank/DDBJ whole genome shotgun (WGS) entry which is preliminary data.</text>
</comment>
<dbReference type="Gene3D" id="1.20.58.2180">
    <property type="match status" value="1"/>
</dbReference>
<dbReference type="EMBL" id="BJLY01000001">
    <property type="protein sequence ID" value="GEB02561.1"/>
    <property type="molecule type" value="Genomic_DNA"/>
</dbReference>
<dbReference type="InterPro" id="IPR002491">
    <property type="entry name" value="ABC_transptr_periplasmic_BD"/>
</dbReference>
<dbReference type="Proteomes" id="UP000320772">
    <property type="component" value="Unassembled WGS sequence"/>
</dbReference>